<dbReference type="CDD" id="cd00158">
    <property type="entry name" value="RHOD"/>
    <property type="match status" value="1"/>
</dbReference>
<dbReference type="PANTHER" id="PTHR43031:SF1">
    <property type="entry name" value="PYRIDINE NUCLEOTIDE-DISULPHIDE OXIDOREDUCTASE"/>
    <property type="match status" value="1"/>
</dbReference>
<dbReference type="InterPro" id="IPR001763">
    <property type="entry name" value="Rhodanese-like_dom"/>
</dbReference>
<dbReference type="Gene3D" id="3.40.250.10">
    <property type="entry name" value="Rhodanese-like domain"/>
    <property type="match status" value="1"/>
</dbReference>
<dbReference type="AlphaFoldDB" id="A0A248LDV3"/>
<dbReference type="Proteomes" id="UP000197424">
    <property type="component" value="Chromosome"/>
</dbReference>
<name>A0A248LDV3_9NEIS</name>
<proteinExistence type="predicted"/>
<dbReference type="PANTHER" id="PTHR43031">
    <property type="entry name" value="FAD-DEPENDENT OXIDOREDUCTASE"/>
    <property type="match status" value="1"/>
</dbReference>
<dbReference type="EMBL" id="CP022115">
    <property type="protein sequence ID" value="ASJ22970.1"/>
    <property type="molecule type" value="Genomic_DNA"/>
</dbReference>
<gene>
    <name evidence="2" type="ORF">LHGZ1_0139</name>
</gene>
<sequence>MFALFQRLLGGHSPQLPQGDDVLLIDVREPAEFAGGHAPGALSLPLGQLQSGIARIAPGLDTPMILYCASGMRSASGVRMLAALGYTGVHNAGGLGQAVAWARQRNSGT</sequence>
<feature type="domain" description="Rhodanese" evidence="1">
    <location>
        <begin position="18"/>
        <end position="100"/>
    </location>
</feature>
<dbReference type="OrthoDB" id="9814704at2"/>
<accession>A0A248LDV3</accession>
<evidence type="ECO:0000313" key="3">
    <source>
        <dbReference type="Proteomes" id="UP000197424"/>
    </source>
</evidence>
<dbReference type="Pfam" id="PF00581">
    <property type="entry name" value="Rhodanese"/>
    <property type="match status" value="1"/>
</dbReference>
<evidence type="ECO:0000313" key="2">
    <source>
        <dbReference type="EMBL" id="ASJ22970.1"/>
    </source>
</evidence>
<protein>
    <submittedName>
        <fullName evidence="2">Rhodanese-like domain-containing protein</fullName>
    </submittedName>
</protein>
<dbReference type="PROSITE" id="PS50206">
    <property type="entry name" value="RHODANESE_3"/>
    <property type="match status" value="1"/>
</dbReference>
<dbReference type="InterPro" id="IPR036873">
    <property type="entry name" value="Rhodanese-like_dom_sf"/>
</dbReference>
<dbReference type="SMART" id="SM00450">
    <property type="entry name" value="RHOD"/>
    <property type="match status" value="1"/>
</dbReference>
<dbReference type="SUPFAM" id="SSF52821">
    <property type="entry name" value="Rhodanese/Cell cycle control phosphatase"/>
    <property type="match status" value="1"/>
</dbReference>
<organism evidence="2 3">
    <name type="scientific">Laribacter hongkongensis</name>
    <dbReference type="NCBI Taxonomy" id="168471"/>
    <lineage>
        <taxon>Bacteria</taxon>
        <taxon>Pseudomonadati</taxon>
        <taxon>Pseudomonadota</taxon>
        <taxon>Betaproteobacteria</taxon>
        <taxon>Neisseriales</taxon>
        <taxon>Aquaspirillaceae</taxon>
        <taxon>Laribacter</taxon>
    </lineage>
</organism>
<dbReference type="RefSeq" id="WP_088859844.1">
    <property type="nucleotide sequence ID" value="NZ_CP022115.1"/>
</dbReference>
<reference evidence="3" key="1">
    <citation type="submission" date="2017-06" db="EMBL/GenBank/DDBJ databases">
        <title>Whole genome sequence of Laribacter hongkongensis LHGZ1.</title>
        <authorList>
            <person name="Chen D."/>
            <person name="Wu H."/>
            <person name="Chen J."/>
        </authorList>
    </citation>
    <scope>NUCLEOTIDE SEQUENCE [LARGE SCALE GENOMIC DNA]</scope>
    <source>
        <strain evidence="3">LHGZ1</strain>
    </source>
</reference>
<evidence type="ECO:0000259" key="1">
    <source>
        <dbReference type="PROSITE" id="PS50206"/>
    </source>
</evidence>
<dbReference type="InterPro" id="IPR050229">
    <property type="entry name" value="GlpE_sulfurtransferase"/>
</dbReference>